<keyword evidence="2" id="KW-0378">Hydrolase</keyword>
<dbReference type="Gene3D" id="2.170.16.10">
    <property type="entry name" value="Hedgehog/Intein (Hint) domain"/>
    <property type="match status" value="1"/>
</dbReference>
<dbReference type="STRING" id="394193.SAMN04489732_1313"/>
<evidence type="ECO:0000259" key="1">
    <source>
        <dbReference type="Pfam" id="PF15647"/>
    </source>
</evidence>
<feature type="domain" description="Tox-REase-3" evidence="1">
    <location>
        <begin position="73"/>
        <end position="165"/>
    </location>
</feature>
<dbReference type="Pfam" id="PF15647">
    <property type="entry name" value="Tox-REase-3"/>
    <property type="match status" value="1"/>
</dbReference>
<dbReference type="Proteomes" id="UP000198582">
    <property type="component" value="Unassembled WGS sequence"/>
</dbReference>
<gene>
    <name evidence="2" type="ORF">SAMN04489732_1313</name>
</gene>
<dbReference type="AlphaFoldDB" id="A0A1H8YNI6"/>
<reference evidence="2 3" key="1">
    <citation type="submission" date="2016-10" db="EMBL/GenBank/DDBJ databases">
        <authorList>
            <person name="de Groot N.N."/>
        </authorList>
    </citation>
    <scope>NUCLEOTIDE SEQUENCE [LARGE SCALE GENOMIC DNA]</scope>
    <source>
        <strain evidence="2 3">DSM 44993</strain>
    </source>
</reference>
<keyword evidence="2" id="KW-0540">Nuclease</keyword>
<keyword evidence="2" id="KW-0255">Endonuclease</keyword>
<dbReference type="RefSeq" id="WP_245787769.1">
    <property type="nucleotide sequence ID" value="NZ_FOEF01000031.1"/>
</dbReference>
<proteinExistence type="predicted"/>
<dbReference type="GO" id="GO:0004519">
    <property type="term" value="F:endonuclease activity"/>
    <property type="evidence" value="ECO:0007669"/>
    <property type="project" value="UniProtKB-KW"/>
</dbReference>
<dbReference type="InterPro" id="IPR028905">
    <property type="entry name" value="Tox-REase-3_dom"/>
</dbReference>
<dbReference type="EMBL" id="FOEF01000031">
    <property type="protein sequence ID" value="SEP53764.1"/>
    <property type="molecule type" value="Genomic_DNA"/>
</dbReference>
<accession>A0A1H8YNI6</accession>
<organism evidence="2 3">
    <name type="scientific">Amycolatopsis saalfeldensis</name>
    <dbReference type="NCBI Taxonomy" id="394193"/>
    <lineage>
        <taxon>Bacteria</taxon>
        <taxon>Bacillati</taxon>
        <taxon>Actinomycetota</taxon>
        <taxon>Actinomycetes</taxon>
        <taxon>Pseudonocardiales</taxon>
        <taxon>Pseudonocardiaceae</taxon>
        <taxon>Amycolatopsis</taxon>
    </lineage>
</organism>
<sequence>MPTAALVPGIQLDSTHDRYVTVVANRRYAGNGRTYNLTINGLHTYYIETGGAPVLVHNNDGDECINGGLGALSQVNKPDAAADELAAKLGGVSRVKFANDPDGREFDAISDLYVAQTKSTRVKMGSKFRNQARMTFEFAKQSGRIPFFHFEVPPDPEVLAKIAEYGRRYGIDPVVKIGPLG</sequence>
<keyword evidence="3" id="KW-1185">Reference proteome</keyword>
<evidence type="ECO:0000313" key="3">
    <source>
        <dbReference type="Proteomes" id="UP000198582"/>
    </source>
</evidence>
<protein>
    <submittedName>
        <fullName evidence="2">Restriction endonuclease fold toxin 3</fullName>
    </submittedName>
</protein>
<name>A0A1H8YNI6_9PSEU</name>
<evidence type="ECO:0000313" key="2">
    <source>
        <dbReference type="EMBL" id="SEP53764.1"/>
    </source>
</evidence>